<evidence type="ECO:0000313" key="3">
    <source>
        <dbReference type="Proteomes" id="UP000606786"/>
    </source>
</evidence>
<organism evidence="2 3">
    <name type="scientific">Ceratitis capitata</name>
    <name type="common">Mediterranean fruit fly</name>
    <name type="synonym">Tephritis capitata</name>
    <dbReference type="NCBI Taxonomy" id="7213"/>
    <lineage>
        <taxon>Eukaryota</taxon>
        <taxon>Metazoa</taxon>
        <taxon>Ecdysozoa</taxon>
        <taxon>Arthropoda</taxon>
        <taxon>Hexapoda</taxon>
        <taxon>Insecta</taxon>
        <taxon>Pterygota</taxon>
        <taxon>Neoptera</taxon>
        <taxon>Endopterygota</taxon>
        <taxon>Diptera</taxon>
        <taxon>Brachycera</taxon>
        <taxon>Muscomorpha</taxon>
        <taxon>Tephritoidea</taxon>
        <taxon>Tephritidae</taxon>
        <taxon>Ceratitis</taxon>
        <taxon>Ceratitis</taxon>
    </lineage>
</organism>
<feature type="chain" id="PRO_5032919580" evidence="1">
    <location>
        <begin position="21"/>
        <end position="189"/>
    </location>
</feature>
<dbReference type="Proteomes" id="UP000606786">
    <property type="component" value="Unassembled WGS sequence"/>
</dbReference>
<dbReference type="GO" id="GO:0005615">
    <property type="term" value="C:extracellular space"/>
    <property type="evidence" value="ECO:0007669"/>
    <property type="project" value="TreeGrafter"/>
</dbReference>
<protein>
    <submittedName>
        <fullName evidence="2">(Mediterranean fruit fly) hypothetical protein</fullName>
    </submittedName>
</protein>
<proteinExistence type="predicted"/>
<dbReference type="PANTHER" id="PTHR11008:SF18">
    <property type="entry name" value="BCDNA.GH05536-RELATED"/>
    <property type="match status" value="1"/>
</dbReference>
<name>A0A811UJ94_CERCA</name>
<reference evidence="2" key="1">
    <citation type="submission" date="2020-11" db="EMBL/GenBank/DDBJ databases">
        <authorList>
            <person name="Whitehead M."/>
        </authorList>
    </citation>
    <scope>NUCLEOTIDE SEQUENCE</scope>
    <source>
        <strain evidence="2">EGII</strain>
    </source>
</reference>
<feature type="signal peptide" evidence="1">
    <location>
        <begin position="1"/>
        <end position="20"/>
    </location>
</feature>
<evidence type="ECO:0000313" key="2">
    <source>
        <dbReference type="EMBL" id="CAD6997907.1"/>
    </source>
</evidence>
<accession>A0A811UJ94</accession>
<dbReference type="AlphaFoldDB" id="A0A811UJ94"/>
<comment type="caution">
    <text evidence="2">The sequence shown here is derived from an EMBL/GenBank/DDBJ whole genome shotgun (WGS) entry which is preliminary data.</text>
</comment>
<dbReference type="EMBL" id="CAJHJT010000012">
    <property type="protein sequence ID" value="CAD6997907.1"/>
    <property type="molecule type" value="Genomic_DNA"/>
</dbReference>
<dbReference type="PANTHER" id="PTHR11008">
    <property type="entry name" value="PROTEIN TAKEOUT-LIKE PROTEIN"/>
    <property type="match status" value="1"/>
</dbReference>
<dbReference type="InterPro" id="IPR010562">
    <property type="entry name" value="Haemolymph_juvenile_hormone-bd"/>
</dbReference>
<dbReference type="InterPro" id="IPR038606">
    <property type="entry name" value="To_sf"/>
</dbReference>
<dbReference type="Gene3D" id="3.15.10.30">
    <property type="entry name" value="Haemolymph juvenile hormone binding protein"/>
    <property type="match status" value="1"/>
</dbReference>
<sequence length="189" mass="21338">MLLSSFVLILLSCLSAWCTAQKKPELPKLPELKKITSLPADIPTCQRNDPKINNCIKNAYQALKPRLKDGIPELNIPVLGPLVIDNLAMYVKMGQGVVQLRGLHILGINDTDIGKVLAQITDDHARFEVHTTTPHIYFYGNGIVNYINTNWNSYYKQMIAEIKKDLEPIALHFFNAYNDALPFDLFITN</sequence>
<dbReference type="OrthoDB" id="8196554at2759"/>
<dbReference type="SMART" id="SM00700">
    <property type="entry name" value="JHBP"/>
    <property type="match status" value="1"/>
</dbReference>
<dbReference type="Pfam" id="PF06585">
    <property type="entry name" value="JHBP"/>
    <property type="match status" value="1"/>
</dbReference>
<evidence type="ECO:0000256" key="1">
    <source>
        <dbReference type="SAM" id="SignalP"/>
    </source>
</evidence>
<gene>
    <name evidence="2" type="ORF">CCAP1982_LOCUS6525</name>
</gene>
<keyword evidence="3" id="KW-1185">Reference proteome</keyword>
<keyword evidence="1" id="KW-0732">Signal</keyword>